<comment type="caution">
    <text evidence="2">The sequence shown here is derived from an EMBL/GenBank/DDBJ whole genome shotgun (WGS) entry which is preliminary data.</text>
</comment>
<protein>
    <submittedName>
        <fullName evidence="2">DUF3108 domain-containing protein</fullName>
    </submittedName>
</protein>
<gene>
    <name evidence="2" type="ORF">IAD18_02215</name>
</gene>
<reference evidence="2" key="1">
    <citation type="submission" date="2020-10" db="EMBL/GenBank/DDBJ databases">
        <authorList>
            <person name="Gilroy R."/>
        </authorList>
    </citation>
    <scope>NUCLEOTIDE SEQUENCE</scope>
    <source>
        <strain evidence="2">17073</strain>
    </source>
</reference>
<evidence type="ECO:0000313" key="2">
    <source>
        <dbReference type="EMBL" id="HIU38464.1"/>
    </source>
</evidence>
<dbReference type="InterPro" id="IPR021457">
    <property type="entry name" value="DUF3108"/>
</dbReference>
<keyword evidence="1" id="KW-0732">Signal</keyword>
<name>A0A9D1IM05_9BACT</name>
<proteinExistence type="predicted"/>
<sequence>MKAIRKIIITACFLLLSTATAFADYPAFRGETLRYDIIYHWGIVWKHAGSATLSIHQTGNKYEAELTARSLSWVDKLFRVRDTLSCTISTRNGRLQPLRYRKASHEGKYSGIDIVEYSYSPKRSHAQCTRLRPGRAPQQATLETEGQAYDMLSIFYYLRTLDFNRMKKNTTVSSTVFSGRKKERIDIRFIGVENIELRNKETRKAYHVLFTFTQDGRKKSSDDMHTWISIDKTHTPLMLKGKLPIGEVRCYLNE</sequence>
<dbReference type="EMBL" id="DVMS01000061">
    <property type="protein sequence ID" value="HIU38464.1"/>
    <property type="molecule type" value="Genomic_DNA"/>
</dbReference>
<dbReference type="AlphaFoldDB" id="A0A9D1IM05"/>
<accession>A0A9D1IM05</accession>
<feature type="signal peptide" evidence="1">
    <location>
        <begin position="1"/>
        <end position="23"/>
    </location>
</feature>
<dbReference type="Proteomes" id="UP000824076">
    <property type="component" value="Unassembled WGS sequence"/>
</dbReference>
<organism evidence="2 3">
    <name type="scientific">Candidatus Limisoma intestinavium</name>
    <dbReference type="NCBI Taxonomy" id="2840856"/>
    <lineage>
        <taxon>Bacteria</taxon>
        <taxon>Pseudomonadati</taxon>
        <taxon>Bacteroidota</taxon>
        <taxon>Bacteroidia</taxon>
        <taxon>Bacteroidales</taxon>
        <taxon>Candidatus Limisoma</taxon>
    </lineage>
</organism>
<dbReference type="Pfam" id="PF11306">
    <property type="entry name" value="DUF3108"/>
    <property type="match status" value="1"/>
</dbReference>
<feature type="chain" id="PRO_5039545103" evidence="1">
    <location>
        <begin position="24"/>
        <end position="254"/>
    </location>
</feature>
<reference evidence="2" key="2">
    <citation type="journal article" date="2021" name="PeerJ">
        <title>Extensive microbial diversity within the chicken gut microbiome revealed by metagenomics and culture.</title>
        <authorList>
            <person name="Gilroy R."/>
            <person name="Ravi A."/>
            <person name="Getino M."/>
            <person name="Pursley I."/>
            <person name="Horton D.L."/>
            <person name="Alikhan N.F."/>
            <person name="Baker D."/>
            <person name="Gharbi K."/>
            <person name="Hall N."/>
            <person name="Watson M."/>
            <person name="Adriaenssens E.M."/>
            <person name="Foster-Nyarko E."/>
            <person name="Jarju S."/>
            <person name="Secka A."/>
            <person name="Antonio M."/>
            <person name="Oren A."/>
            <person name="Chaudhuri R.R."/>
            <person name="La Ragione R."/>
            <person name="Hildebrand F."/>
            <person name="Pallen M.J."/>
        </authorList>
    </citation>
    <scope>NUCLEOTIDE SEQUENCE</scope>
    <source>
        <strain evidence="2">17073</strain>
    </source>
</reference>
<evidence type="ECO:0000313" key="3">
    <source>
        <dbReference type="Proteomes" id="UP000824076"/>
    </source>
</evidence>
<evidence type="ECO:0000256" key="1">
    <source>
        <dbReference type="SAM" id="SignalP"/>
    </source>
</evidence>